<dbReference type="EMBL" id="LIHL02000004">
    <property type="protein sequence ID" value="KAF5472286.1"/>
    <property type="molecule type" value="Genomic_DNA"/>
</dbReference>
<protein>
    <submittedName>
        <fullName evidence="1">Uncharacterized protein</fullName>
    </submittedName>
</protein>
<reference evidence="1" key="1">
    <citation type="submission" date="2015-10" db="EMBL/GenBank/DDBJ databases">
        <authorList>
            <person name="Martinez-Garcia P.J."/>
            <person name="Crepeau M.W."/>
            <person name="Puiu D."/>
            <person name="Gonzalez-Ibeas D."/>
            <person name="Whalen J."/>
            <person name="Stevens K."/>
            <person name="Paul R."/>
            <person name="Butterfield T."/>
            <person name="Britton M."/>
            <person name="Reagan R."/>
            <person name="Chakraborty S."/>
            <person name="Walawage S.L."/>
            <person name="Vasquez-Gross H.A."/>
            <person name="Cardeno C."/>
            <person name="Famula R."/>
            <person name="Pratt K."/>
            <person name="Kuruganti S."/>
            <person name="Aradhya M.K."/>
            <person name="Leslie C.A."/>
            <person name="Dandekar A.M."/>
            <person name="Salzberg S.L."/>
            <person name="Wegrzyn J.L."/>
            <person name="Langley C.H."/>
            <person name="Neale D.B."/>
        </authorList>
    </citation>
    <scope>NUCLEOTIDE SEQUENCE</scope>
    <source>
        <tissue evidence="1">Leaves</tissue>
    </source>
</reference>
<name>A0A833XNK4_JUGRE</name>
<organism evidence="1 2">
    <name type="scientific">Juglans regia</name>
    <name type="common">English walnut</name>
    <dbReference type="NCBI Taxonomy" id="51240"/>
    <lineage>
        <taxon>Eukaryota</taxon>
        <taxon>Viridiplantae</taxon>
        <taxon>Streptophyta</taxon>
        <taxon>Embryophyta</taxon>
        <taxon>Tracheophyta</taxon>
        <taxon>Spermatophyta</taxon>
        <taxon>Magnoliopsida</taxon>
        <taxon>eudicotyledons</taxon>
        <taxon>Gunneridae</taxon>
        <taxon>Pentapetalae</taxon>
        <taxon>rosids</taxon>
        <taxon>fabids</taxon>
        <taxon>Fagales</taxon>
        <taxon>Juglandaceae</taxon>
        <taxon>Juglans</taxon>
    </lineage>
</organism>
<proteinExistence type="predicted"/>
<evidence type="ECO:0000313" key="2">
    <source>
        <dbReference type="Proteomes" id="UP000619265"/>
    </source>
</evidence>
<accession>A0A833XNK4</accession>
<reference evidence="1" key="2">
    <citation type="submission" date="2020-03" db="EMBL/GenBank/DDBJ databases">
        <title>Walnut 2.0.</title>
        <authorList>
            <person name="Marrano A."/>
            <person name="Britton M."/>
            <person name="Zimin A.V."/>
            <person name="Zaini P.A."/>
            <person name="Workman R."/>
            <person name="Puiu D."/>
            <person name="Bianco L."/>
            <person name="Allen B.J."/>
            <person name="Troggio M."/>
            <person name="Leslie C.A."/>
            <person name="Timp W."/>
            <person name="Dendekar A."/>
            <person name="Salzberg S.L."/>
            <person name="Neale D.B."/>
        </authorList>
    </citation>
    <scope>NUCLEOTIDE SEQUENCE</scope>
    <source>
        <tissue evidence="1">Leaves</tissue>
    </source>
</reference>
<dbReference type="AlphaFoldDB" id="A0A833XNK4"/>
<gene>
    <name evidence="1" type="ORF">F2P56_009019</name>
</gene>
<evidence type="ECO:0000313" key="1">
    <source>
        <dbReference type="EMBL" id="KAF5472286.1"/>
    </source>
</evidence>
<dbReference type="Proteomes" id="UP000619265">
    <property type="component" value="Unassembled WGS sequence"/>
</dbReference>
<sequence>MALVEYCGGGRRNCVFIPGDKDRVGWRKLVMELKEAGSGGGVQLPPITTVQNSNLRSYSDVLRGSREVEKFRDVNYAEKMGLVKKGPVTSAGNDLLRDGVGRDVVALKEENVLKALSDMEEQLGELANKVGWLKRCVEVKGIARLGLDHGRDIEDQWAKENAGKGKGKILGREVGFQPNKTQKQSGPFWRQTFNRTREEVGGPSGDGTVPSLSVLPQTTSPKVVVPTAEVVVQAKVSKIAQKGATEASDFTTLSLGPEIHVREEMGPSHSNGLLQGSTKGDSQTHLSNVTVTKLLSELPQTTSPNVIESTAEVVVQEVASDIAQKGATEAERPMATPLGLEINAREEMGSSLTSGLLQGSATGVIQTSLEQKSTMETRIQRLQNSAMSQMVVGELLVGQKSNSKANDIVGSNRDGEASIEGINMQLGFCEGDCMDNREAEPLRMLPPSPNSDIIPDWVLKKVDELQLCTGVSCTGFEEQFWALIIAIEESRLKSATKRERELKRLQCSINYEGKEGSCSRDRTKGRGMNIVHET</sequence>
<comment type="caution">
    <text evidence="1">The sequence shown here is derived from an EMBL/GenBank/DDBJ whole genome shotgun (WGS) entry which is preliminary data.</text>
</comment>
<dbReference type="Gramene" id="Jr04_09110_p1">
    <property type="protein sequence ID" value="cds.Jr04_09110_p1"/>
    <property type="gene ID" value="Jr04_09110"/>
</dbReference>